<gene>
    <name evidence="1" type="ORF">JJC05_02570</name>
</gene>
<dbReference type="AlphaFoldDB" id="A0A8G0P7U4"/>
<name>A0A8G0P7U4_9FLAO</name>
<proteinExistence type="predicted"/>
<dbReference type="Proteomes" id="UP000824721">
    <property type="component" value="Chromosome"/>
</dbReference>
<reference evidence="1" key="1">
    <citation type="submission" date="2020-12" db="EMBL/GenBank/DDBJ databases">
        <title>Genome sequencing of genetic groups of Flavobacterium columnare.</title>
        <authorList>
            <person name="Waldbieser G.C."/>
            <person name="Griffin M.J."/>
            <person name="LaFrentz B.R."/>
        </authorList>
    </citation>
    <scope>NUCLEOTIDE SEQUENCE</scope>
    <source>
        <strain evidence="1">90-106</strain>
    </source>
</reference>
<organism evidence="1">
    <name type="scientific">Flavobacterium columnare</name>
    <dbReference type="NCBI Taxonomy" id="996"/>
    <lineage>
        <taxon>Bacteria</taxon>
        <taxon>Pseudomonadati</taxon>
        <taxon>Bacteroidota</taxon>
        <taxon>Flavobacteriia</taxon>
        <taxon>Flavobacteriales</taxon>
        <taxon>Flavobacteriaceae</taxon>
        <taxon>Flavobacterium</taxon>
    </lineage>
</organism>
<sequence>MFLVSHSEGGACVAGVAKYLIEKGIKVGESIMLSTDEGDEFLVEGNYPAYQIVAGYLTKDLVTRKNIFKIDPVVMDNKIEGVSRYGVYISNGGFTTVHGDTVGEKTFDLLKRLKALKIEQAWNSKGKIVYQTSPKDENWAKIDNYILNNSKVDYYSTRNSNIVEFYRKRED</sequence>
<dbReference type="EMBL" id="CP067378">
    <property type="protein sequence ID" value="QYS89279.1"/>
    <property type="molecule type" value="Genomic_DNA"/>
</dbReference>
<protein>
    <submittedName>
        <fullName evidence="1">Uncharacterized protein</fullName>
    </submittedName>
</protein>
<evidence type="ECO:0000313" key="1">
    <source>
        <dbReference type="EMBL" id="QYS89279.1"/>
    </source>
</evidence>
<accession>A0A8G0P7U4</accession>
<dbReference type="KEGG" id="fdv:JJC05_02570"/>